<keyword evidence="4" id="KW-1185">Reference proteome</keyword>
<feature type="region of interest" description="Disordered" evidence="1">
    <location>
        <begin position="1"/>
        <end position="40"/>
    </location>
</feature>
<feature type="compositionally biased region" description="Basic and acidic residues" evidence="1">
    <location>
        <begin position="8"/>
        <end position="19"/>
    </location>
</feature>
<dbReference type="EMBL" id="CP095005">
    <property type="protein sequence ID" value="UOO95792.1"/>
    <property type="molecule type" value="Genomic_DNA"/>
</dbReference>
<dbReference type="AlphaFoldDB" id="A0AAX3ANL1"/>
<evidence type="ECO:0000313" key="3">
    <source>
        <dbReference type="EMBL" id="UOO95792.1"/>
    </source>
</evidence>
<proteinExistence type="predicted"/>
<evidence type="ECO:0000256" key="1">
    <source>
        <dbReference type="SAM" id="MobiDB-lite"/>
    </source>
</evidence>
<feature type="compositionally biased region" description="Acidic residues" evidence="1">
    <location>
        <begin position="24"/>
        <end position="40"/>
    </location>
</feature>
<dbReference type="KEGG" id="hdo:MUK72_03555"/>
<feature type="domain" description="DUF5786" evidence="2">
    <location>
        <begin position="3"/>
        <end position="56"/>
    </location>
</feature>
<dbReference type="GeneID" id="71760893"/>
<name>A0AAX3ANL1_HALDO</name>
<organism evidence="3 4">
    <name type="scientific">Halococcus dombrowskii</name>
    <dbReference type="NCBI Taxonomy" id="179637"/>
    <lineage>
        <taxon>Archaea</taxon>
        <taxon>Methanobacteriati</taxon>
        <taxon>Methanobacteriota</taxon>
        <taxon>Stenosarchaea group</taxon>
        <taxon>Halobacteria</taxon>
        <taxon>Halobacteriales</taxon>
        <taxon>Halococcaceae</taxon>
        <taxon>Halococcus</taxon>
    </lineage>
</organism>
<dbReference type="Pfam" id="PF19099">
    <property type="entry name" value="DUF5786"/>
    <property type="match status" value="1"/>
</dbReference>
<sequence>MSMGAYDAAEHQRREEKASAVDASSDDERSDYEGTVEYDVADADTEDLLAQFREIKSQ</sequence>
<dbReference type="InterPro" id="IPR043902">
    <property type="entry name" value="DUF5786"/>
</dbReference>
<protein>
    <submittedName>
        <fullName evidence="3">DUF5786 family protein</fullName>
    </submittedName>
</protein>
<gene>
    <name evidence="3" type="ORF">MUK72_03555</name>
</gene>
<dbReference type="RefSeq" id="WP_239640569.1">
    <property type="nucleotide sequence ID" value="NZ_BAAADN010000087.1"/>
</dbReference>
<evidence type="ECO:0000259" key="2">
    <source>
        <dbReference type="Pfam" id="PF19099"/>
    </source>
</evidence>
<accession>A0AAX3ANL1</accession>
<reference evidence="3" key="1">
    <citation type="submission" date="2022-04" db="EMBL/GenBank/DDBJ databases">
        <title>Sequencing and genomic assembly of Halococcus dombrowskii.</title>
        <authorList>
            <person name="Lim S.W."/>
            <person name="MacLea K.S."/>
        </authorList>
    </citation>
    <scope>NUCLEOTIDE SEQUENCE</scope>
    <source>
        <strain evidence="3">H4</strain>
    </source>
</reference>
<dbReference type="Proteomes" id="UP000830542">
    <property type="component" value="Chromosome"/>
</dbReference>
<evidence type="ECO:0000313" key="4">
    <source>
        <dbReference type="Proteomes" id="UP000830542"/>
    </source>
</evidence>